<evidence type="ECO:0000313" key="3">
    <source>
        <dbReference type="EMBL" id="SMB89293.1"/>
    </source>
</evidence>
<dbReference type="InterPro" id="IPR036866">
    <property type="entry name" value="RibonucZ/Hydroxyglut_hydro"/>
</dbReference>
<gene>
    <name evidence="3" type="ORF">SAMN00790413_00353</name>
</gene>
<organism evidence="3 4">
    <name type="scientific">Deinococcus hopiensis KR-140</name>
    <dbReference type="NCBI Taxonomy" id="695939"/>
    <lineage>
        <taxon>Bacteria</taxon>
        <taxon>Thermotogati</taxon>
        <taxon>Deinococcota</taxon>
        <taxon>Deinococci</taxon>
        <taxon>Deinococcales</taxon>
        <taxon>Deinococcaceae</taxon>
        <taxon>Deinococcus</taxon>
    </lineage>
</organism>
<feature type="region of interest" description="Disordered" evidence="1">
    <location>
        <begin position="192"/>
        <end position="214"/>
    </location>
</feature>
<name>A0A1W1V7Q5_9DEIO</name>
<sequence length="214" mass="22371">MSEHVSAVPADAMMGTPTVVVPALILDPAHGATLVVTGLPGMADILGRRWLSWHWPGRVGAEVPCMQGEGQKQPAPEMLAALPSERHGPLIALFSDPPRAAVTRVLQGGEVMDSAGGVLVVATPGRPVGRLSLLGEGVLIAGDALTAQEGQPGGPLERATVNLPEALRSLQKLAALPVTTVLAYHGWVVREDTPPDSSPGWQRAPWPEREGRAV</sequence>
<dbReference type="InterPro" id="IPR001279">
    <property type="entry name" value="Metallo-B-lactamas"/>
</dbReference>
<dbReference type="Gene3D" id="3.60.15.10">
    <property type="entry name" value="Ribonuclease Z/Hydroxyacylglutathione hydrolase-like"/>
    <property type="match status" value="1"/>
</dbReference>
<dbReference type="EMBL" id="FWWU01000009">
    <property type="protein sequence ID" value="SMB89293.1"/>
    <property type="molecule type" value="Genomic_DNA"/>
</dbReference>
<dbReference type="Pfam" id="PF00753">
    <property type="entry name" value="Lactamase_B"/>
    <property type="match status" value="1"/>
</dbReference>
<evidence type="ECO:0000259" key="2">
    <source>
        <dbReference type="Pfam" id="PF00753"/>
    </source>
</evidence>
<feature type="domain" description="Metallo-beta-lactamase" evidence="2">
    <location>
        <begin position="82"/>
        <end position="185"/>
    </location>
</feature>
<dbReference type="AlphaFoldDB" id="A0A1W1V7Q5"/>
<keyword evidence="4" id="KW-1185">Reference proteome</keyword>
<dbReference type="Proteomes" id="UP000192582">
    <property type="component" value="Unassembled WGS sequence"/>
</dbReference>
<proteinExistence type="predicted"/>
<evidence type="ECO:0000313" key="4">
    <source>
        <dbReference type="Proteomes" id="UP000192582"/>
    </source>
</evidence>
<protein>
    <submittedName>
        <fullName evidence="3">Metallo-beta-lactamase superfamily protein</fullName>
    </submittedName>
</protein>
<evidence type="ECO:0000256" key="1">
    <source>
        <dbReference type="SAM" id="MobiDB-lite"/>
    </source>
</evidence>
<reference evidence="3 4" key="1">
    <citation type="submission" date="2017-04" db="EMBL/GenBank/DDBJ databases">
        <authorList>
            <person name="Afonso C.L."/>
            <person name="Miller P.J."/>
            <person name="Scott M.A."/>
            <person name="Spackman E."/>
            <person name="Goraichik I."/>
            <person name="Dimitrov K.M."/>
            <person name="Suarez D.L."/>
            <person name="Swayne D.E."/>
        </authorList>
    </citation>
    <scope>NUCLEOTIDE SEQUENCE [LARGE SCALE GENOMIC DNA]</scope>
    <source>
        <strain evidence="3 4">KR-140</strain>
    </source>
</reference>
<dbReference type="STRING" id="695939.SAMN00790413_00353"/>
<dbReference type="SUPFAM" id="SSF56281">
    <property type="entry name" value="Metallo-hydrolase/oxidoreductase"/>
    <property type="match status" value="1"/>
</dbReference>
<accession>A0A1W1V7Q5</accession>
<dbReference type="RefSeq" id="WP_245808316.1">
    <property type="nucleotide sequence ID" value="NZ_FWWU01000009.1"/>
</dbReference>